<dbReference type="SUPFAM" id="SSF55729">
    <property type="entry name" value="Acyl-CoA N-acyltransferases (Nat)"/>
    <property type="match status" value="1"/>
</dbReference>
<dbReference type="OrthoDB" id="213519at2"/>
<feature type="region of interest" description="Disordered" evidence="1">
    <location>
        <begin position="358"/>
        <end position="385"/>
    </location>
</feature>
<dbReference type="AlphaFoldDB" id="A4B954"/>
<name>A4B954_9GAMM</name>
<dbReference type="InterPro" id="IPR038740">
    <property type="entry name" value="BioF2-like_GNAT_dom"/>
</dbReference>
<dbReference type="HOGENOM" id="CLU_717415_0_0_6"/>
<gene>
    <name evidence="3" type="ORF">MED297_19747</name>
</gene>
<proteinExistence type="predicted"/>
<evidence type="ECO:0000313" key="3">
    <source>
        <dbReference type="EMBL" id="EAR11155.1"/>
    </source>
</evidence>
<dbReference type="EMBL" id="AAOE01000001">
    <property type="protein sequence ID" value="EAR11155.1"/>
    <property type="molecule type" value="Genomic_DNA"/>
</dbReference>
<evidence type="ECO:0000259" key="2">
    <source>
        <dbReference type="Pfam" id="PF13480"/>
    </source>
</evidence>
<protein>
    <recommendedName>
        <fullName evidence="2">BioF2-like acetyltransferase domain-containing protein</fullName>
    </recommendedName>
</protein>
<feature type="domain" description="BioF2-like acetyltransferase" evidence="2">
    <location>
        <begin position="167"/>
        <end position="301"/>
    </location>
</feature>
<keyword evidence="4" id="KW-1185">Reference proteome</keyword>
<evidence type="ECO:0000256" key="1">
    <source>
        <dbReference type="SAM" id="MobiDB-lite"/>
    </source>
</evidence>
<reference evidence="3 4" key="1">
    <citation type="submission" date="2006-02" db="EMBL/GenBank/DDBJ databases">
        <authorList>
            <person name="Pinhassi J."/>
            <person name="Pedros-Alio C."/>
            <person name="Ferriera S."/>
            <person name="Johnson J."/>
            <person name="Kravitz S."/>
            <person name="Halpern A."/>
            <person name="Remington K."/>
            <person name="Beeson K."/>
            <person name="Tran B."/>
            <person name="Rogers Y.-H."/>
            <person name="Friedman R."/>
            <person name="Venter J.C."/>
        </authorList>
    </citation>
    <scope>NUCLEOTIDE SEQUENCE [LARGE SCALE GENOMIC DNA]</scope>
    <source>
        <strain evidence="3 4">MED297</strain>
    </source>
</reference>
<evidence type="ECO:0000313" key="4">
    <source>
        <dbReference type="Proteomes" id="UP000005953"/>
    </source>
</evidence>
<dbReference type="InterPro" id="IPR016181">
    <property type="entry name" value="Acyl_CoA_acyltransferase"/>
</dbReference>
<comment type="caution">
    <text evidence="3">The sequence shown here is derived from an EMBL/GenBank/DDBJ whole genome shotgun (WGS) entry which is preliminary data.</text>
</comment>
<dbReference type="RefSeq" id="WP_008044622.1">
    <property type="nucleotide sequence ID" value="NZ_CH724151.1"/>
</dbReference>
<accession>A4B954</accession>
<dbReference type="Proteomes" id="UP000005953">
    <property type="component" value="Unassembled WGS sequence"/>
</dbReference>
<dbReference type="Pfam" id="PF13480">
    <property type="entry name" value="Acetyltransf_6"/>
    <property type="match status" value="1"/>
</dbReference>
<dbReference type="STRING" id="314283.MED297_19747"/>
<organism evidence="3 4">
    <name type="scientific">Reinekea blandensis MED297</name>
    <dbReference type="NCBI Taxonomy" id="314283"/>
    <lineage>
        <taxon>Bacteria</taxon>
        <taxon>Pseudomonadati</taxon>
        <taxon>Pseudomonadota</taxon>
        <taxon>Gammaproteobacteria</taxon>
        <taxon>Oceanospirillales</taxon>
        <taxon>Saccharospirillaceae</taxon>
        <taxon>Reinekea</taxon>
    </lineage>
</organism>
<sequence length="385" mass="43978">MKQTVYHTGLVCTGSALMDIKQEWCELSTRCIDASLHHDWYWHHALSVYLSRNIQYLTIRFGTTLIAVVPLDLTQTKSLRGPACNETPLADMLLDPNHCTPELFTVLVQELTRHAPQWRTLKLSNLPENSAWLTMIALVKWPSHREQSGTNAYFRNDGDEGLNPPKKLKRNLTRLHRRLTDQYGEPTLCAGDLNDYLSVNQHSWKQLNSRTGLVSDEQARTFYESLLSSYGLSDRAWVSIMKIGDVAISAQLGLRYGRCFSLLKITYHEDFAAFGVGSQHLWKALEWAQTQPLDTVNLTTGPGWADRWHPDRRPVYELCLYRKSLFGYGNYGFEKIKTRLRPLKKAIQAGIRRVHPNVSTSSVHRGHHDRPVHRADAPTRCDSGS</sequence>